<dbReference type="EMBL" id="KI914005">
    <property type="protein sequence ID" value="ETV91949.1"/>
    <property type="molecule type" value="Genomic_DNA"/>
</dbReference>
<accession>A0A024TD88</accession>
<protein>
    <recommendedName>
        <fullName evidence="1">N-acetyltransferase domain-containing protein</fullName>
    </recommendedName>
</protein>
<evidence type="ECO:0000259" key="1">
    <source>
        <dbReference type="PROSITE" id="PS51186"/>
    </source>
</evidence>
<dbReference type="RefSeq" id="XP_008879373.1">
    <property type="nucleotide sequence ID" value="XM_008881151.1"/>
</dbReference>
<dbReference type="InterPro" id="IPR016181">
    <property type="entry name" value="Acyl_CoA_acyltransferase"/>
</dbReference>
<evidence type="ECO:0000313" key="2">
    <source>
        <dbReference type="EMBL" id="ETV91949.1"/>
    </source>
</evidence>
<dbReference type="GeneID" id="20090648"/>
<dbReference type="OrthoDB" id="73213at2759"/>
<feature type="domain" description="N-acetyltransferase" evidence="1">
    <location>
        <begin position="46"/>
        <end position="227"/>
    </location>
</feature>
<gene>
    <name evidence="2" type="ORF">H310_13598</name>
</gene>
<dbReference type="PROSITE" id="PS51186">
    <property type="entry name" value="GNAT"/>
    <property type="match status" value="1"/>
</dbReference>
<dbReference type="GO" id="GO:0016747">
    <property type="term" value="F:acyltransferase activity, transferring groups other than amino-acyl groups"/>
    <property type="evidence" value="ECO:0007669"/>
    <property type="project" value="InterPro"/>
</dbReference>
<proteinExistence type="predicted"/>
<dbReference type="Gene3D" id="3.40.630.30">
    <property type="match status" value="1"/>
</dbReference>
<dbReference type="InterPro" id="IPR000182">
    <property type="entry name" value="GNAT_dom"/>
</dbReference>
<dbReference type="AlphaFoldDB" id="A0A024TD88"/>
<dbReference type="SUPFAM" id="SSF55729">
    <property type="entry name" value="Acyl-CoA N-acyltransferases (Nat)"/>
    <property type="match status" value="1"/>
</dbReference>
<dbReference type="VEuPathDB" id="FungiDB:H310_13598"/>
<sequence>MEVRARPPPSGCTLLDSTRVSVLLFARELSAEDTHYRRLAMTQWSITTRPAVPADASFILACTNEAFMADAFFKTKEHHNRYTLADVQAMLVAPNSNFVVAEITDHDQHDSARCCGSIYVKWAHHAQTNVVVGQFSSVSVLLEFERRGVGSHLIQAAELLVATYAKHLSSTPRMEISVVSARKDLFGFYERKGYRVTGTPVESPEFSLMLNDTHQHVHLVAMEKVLQLHDEGPAAM</sequence>
<organism evidence="2">
    <name type="scientific">Aphanomyces invadans</name>
    <dbReference type="NCBI Taxonomy" id="157072"/>
    <lineage>
        <taxon>Eukaryota</taxon>
        <taxon>Sar</taxon>
        <taxon>Stramenopiles</taxon>
        <taxon>Oomycota</taxon>
        <taxon>Saprolegniomycetes</taxon>
        <taxon>Saprolegniales</taxon>
        <taxon>Verrucalvaceae</taxon>
        <taxon>Aphanomyces</taxon>
    </lineage>
</organism>
<reference evidence="2" key="1">
    <citation type="submission" date="2013-12" db="EMBL/GenBank/DDBJ databases">
        <title>The Genome Sequence of Aphanomyces invadans NJM9701.</title>
        <authorList>
            <consortium name="The Broad Institute Genomics Platform"/>
            <person name="Russ C."/>
            <person name="Tyler B."/>
            <person name="van West P."/>
            <person name="Dieguez-Uribeondo J."/>
            <person name="Young S.K."/>
            <person name="Zeng Q."/>
            <person name="Gargeya S."/>
            <person name="Fitzgerald M."/>
            <person name="Abouelleil A."/>
            <person name="Alvarado L."/>
            <person name="Chapman S.B."/>
            <person name="Gainer-Dewar J."/>
            <person name="Goldberg J."/>
            <person name="Griggs A."/>
            <person name="Gujja S."/>
            <person name="Hansen M."/>
            <person name="Howarth C."/>
            <person name="Imamovic A."/>
            <person name="Ireland A."/>
            <person name="Larimer J."/>
            <person name="McCowan C."/>
            <person name="Murphy C."/>
            <person name="Pearson M."/>
            <person name="Poon T.W."/>
            <person name="Priest M."/>
            <person name="Roberts A."/>
            <person name="Saif S."/>
            <person name="Shea T."/>
            <person name="Sykes S."/>
            <person name="Wortman J."/>
            <person name="Nusbaum C."/>
            <person name="Birren B."/>
        </authorList>
    </citation>
    <scope>NUCLEOTIDE SEQUENCE [LARGE SCALE GENOMIC DNA]</scope>
    <source>
        <strain evidence="2">NJM9701</strain>
    </source>
</reference>
<name>A0A024TD88_9STRA</name>
<dbReference type="Pfam" id="PF00583">
    <property type="entry name" value="Acetyltransf_1"/>
    <property type="match status" value="1"/>
</dbReference>